<comment type="caution">
    <text evidence="5">The sequence shown here is derived from an EMBL/GenBank/DDBJ whole genome shotgun (WGS) entry which is preliminary data.</text>
</comment>
<dbReference type="Pfam" id="PF23233">
    <property type="entry name" value="HAT_Syf1_CNRKL1_N"/>
    <property type="match status" value="1"/>
</dbReference>
<dbReference type="InterPro" id="IPR045209">
    <property type="entry name" value="Rrp5"/>
</dbReference>
<dbReference type="InterPro" id="IPR011990">
    <property type="entry name" value="TPR-like_helical_dom_sf"/>
</dbReference>
<dbReference type="GO" id="GO:0006364">
    <property type="term" value="P:rRNA processing"/>
    <property type="evidence" value="ECO:0007669"/>
    <property type="project" value="InterPro"/>
</dbReference>
<dbReference type="Proteomes" id="UP000235145">
    <property type="component" value="Unassembled WGS sequence"/>
</dbReference>
<sequence length="126" mass="15158">MQPLLKRIDVNEQKRMKTKVNEQKRKKQMKGIHIDIPRTADDYEKMIRSSPNSSFIWIKYMAFFLSLSEVEKTRSMAERALKTINIREESEKHNVWVAYFNLENEYGSPPKDTVFLFKKYLEFEKC</sequence>
<gene>
    <name evidence="5" type="ORF">LSAT_V11C400217270</name>
</gene>
<dbReference type="SUPFAM" id="SSF48452">
    <property type="entry name" value="TPR-like"/>
    <property type="match status" value="1"/>
</dbReference>
<protein>
    <recommendedName>
        <fullName evidence="4">Pre-mRNA-splicing factor Syf1-like N-terminal HAT-repeats domain-containing protein</fullName>
    </recommendedName>
</protein>
<dbReference type="PANTHER" id="PTHR23270:SF10">
    <property type="entry name" value="PROTEIN RRP5 HOMOLOG"/>
    <property type="match status" value="1"/>
</dbReference>
<comment type="similarity">
    <text evidence="1">Belongs to the crooked-neck family.</text>
</comment>
<evidence type="ECO:0000256" key="1">
    <source>
        <dbReference type="ARBA" id="ARBA00008644"/>
    </source>
</evidence>
<keyword evidence="3" id="KW-0508">mRNA splicing</keyword>
<accession>A0A9R1VVD1</accession>
<evidence type="ECO:0000259" key="4">
    <source>
        <dbReference type="Pfam" id="PF23233"/>
    </source>
</evidence>
<dbReference type="Gene3D" id="1.25.40.10">
    <property type="entry name" value="Tetratricopeptide repeat domain"/>
    <property type="match status" value="1"/>
</dbReference>
<feature type="domain" description="Pre-mRNA-splicing factor Syf1-like N-terminal HAT-repeats" evidence="4">
    <location>
        <begin position="26"/>
        <end position="124"/>
    </location>
</feature>
<evidence type="ECO:0000256" key="2">
    <source>
        <dbReference type="ARBA" id="ARBA00022664"/>
    </source>
</evidence>
<evidence type="ECO:0000256" key="3">
    <source>
        <dbReference type="ARBA" id="ARBA00023187"/>
    </source>
</evidence>
<evidence type="ECO:0000313" key="6">
    <source>
        <dbReference type="Proteomes" id="UP000235145"/>
    </source>
</evidence>
<dbReference type="GO" id="GO:0006397">
    <property type="term" value="P:mRNA processing"/>
    <property type="evidence" value="ECO:0007669"/>
    <property type="project" value="UniProtKB-KW"/>
</dbReference>
<dbReference type="AlphaFoldDB" id="A0A9R1VVD1"/>
<organism evidence="5 6">
    <name type="scientific">Lactuca sativa</name>
    <name type="common">Garden lettuce</name>
    <dbReference type="NCBI Taxonomy" id="4236"/>
    <lineage>
        <taxon>Eukaryota</taxon>
        <taxon>Viridiplantae</taxon>
        <taxon>Streptophyta</taxon>
        <taxon>Embryophyta</taxon>
        <taxon>Tracheophyta</taxon>
        <taxon>Spermatophyta</taxon>
        <taxon>Magnoliopsida</taxon>
        <taxon>eudicotyledons</taxon>
        <taxon>Gunneridae</taxon>
        <taxon>Pentapetalae</taxon>
        <taxon>asterids</taxon>
        <taxon>campanulids</taxon>
        <taxon>Asterales</taxon>
        <taxon>Asteraceae</taxon>
        <taxon>Cichorioideae</taxon>
        <taxon>Cichorieae</taxon>
        <taxon>Lactucinae</taxon>
        <taxon>Lactuca</taxon>
    </lineage>
</organism>
<reference evidence="5 6" key="1">
    <citation type="journal article" date="2017" name="Nat. Commun.">
        <title>Genome assembly with in vitro proximity ligation data and whole-genome triplication in lettuce.</title>
        <authorList>
            <person name="Reyes-Chin-Wo S."/>
            <person name="Wang Z."/>
            <person name="Yang X."/>
            <person name="Kozik A."/>
            <person name="Arikit S."/>
            <person name="Song C."/>
            <person name="Xia L."/>
            <person name="Froenicke L."/>
            <person name="Lavelle D.O."/>
            <person name="Truco M.J."/>
            <person name="Xia R."/>
            <person name="Zhu S."/>
            <person name="Xu C."/>
            <person name="Xu H."/>
            <person name="Xu X."/>
            <person name="Cox K."/>
            <person name="Korf I."/>
            <person name="Meyers B.C."/>
            <person name="Michelmore R.W."/>
        </authorList>
    </citation>
    <scope>NUCLEOTIDE SEQUENCE [LARGE SCALE GENOMIC DNA]</scope>
    <source>
        <strain evidence="6">cv. Salinas</strain>
        <tissue evidence="5">Seedlings</tissue>
    </source>
</reference>
<dbReference type="GO" id="GO:0008380">
    <property type="term" value="P:RNA splicing"/>
    <property type="evidence" value="ECO:0007669"/>
    <property type="project" value="UniProtKB-KW"/>
</dbReference>
<dbReference type="InterPro" id="IPR055433">
    <property type="entry name" value="HAT_Syf1-like_N"/>
</dbReference>
<keyword evidence="6" id="KW-1185">Reference proteome</keyword>
<name>A0A9R1VVD1_LACSA</name>
<dbReference type="PANTHER" id="PTHR23270">
    <property type="entry name" value="PROGRAMMED CELL DEATH PROTEIN 11 PRE-RRNA PROCESSING PROTEIN RRP5"/>
    <property type="match status" value="1"/>
</dbReference>
<evidence type="ECO:0000313" key="5">
    <source>
        <dbReference type="EMBL" id="KAJ0211998.1"/>
    </source>
</evidence>
<proteinExistence type="inferred from homology"/>
<dbReference type="EMBL" id="NBSK02000004">
    <property type="protein sequence ID" value="KAJ0211998.1"/>
    <property type="molecule type" value="Genomic_DNA"/>
</dbReference>
<keyword evidence="2" id="KW-0507">mRNA processing</keyword>